<evidence type="ECO:0000259" key="1">
    <source>
        <dbReference type="Pfam" id="PF18860"/>
    </source>
</evidence>
<name>A0A7Z2ZPW4_9BACL</name>
<dbReference type="KEGG" id="cheb:HH215_00065"/>
<reference evidence="2 3" key="1">
    <citation type="submission" date="2020-04" db="EMBL/GenBank/DDBJ databases">
        <title>Genome sequencing of novel species.</title>
        <authorList>
            <person name="Heo J."/>
            <person name="Kim S.-J."/>
            <person name="Kim J.-S."/>
            <person name="Hong S.-B."/>
            <person name="Kwon S.-W."/>
        </authorList>
    </citation>
    <scope>NUCLEOTIDE SEQUENCE [LARGE SCALE GENOMIC DNA]</scope>
    <source>
        <strain evidence="2 3">MFER-1</strain>
    </source>
</reference>
<feature type="domain" description="AbiJ-NTD3" evidence="1">
    <location>
        <begin position="8"/>
        <end position="155"/>
    </location>
</feature>
<proteinExistence type="predicted"/>
<evidence type="ECO:0000313" key="2">
    <source>
        <dbReference type="EMBL" id="QJD87906.1"/>
    </source>
</evidence>
<accession>A0A7Z2ZPW4</accession>
<gene>
    <name evidence="2" type="ORF">HH215_00065</name>
</gene>
<dbReference type="InterPro" id="IPR041427">
    <property type="entry name" value="AbiJ-NTD3"/>
</dbReference>
<organism evidence="2 3">
    <name type="scientific">Cohnella herbarum</name>
    <dbReference type="NCBI Taxonomy" id="2728023"/>
    <lineage>
        <taxon>Bacteria</taxon>
        <taxon>Bacillati</taxon>
        <taxon>Bacillota</taxon>
        <taxon>Bacilli</taxon>
        <taxon>Bacillales</taxon>
        <taxon>Paenibacillaceae</taxon>
        <taxon>Cohnella</taxon>
    </lineage>
</organism>
<dbReference type="EMBL" id="CP051680">
    <property type="protein sequence ID" value="QJD87906.1"/>
    <property type="molecule type" value="Genomic_DNA"/>
</dbReference>
<dbReference type="Pfam" id="PF18860">
    <property type="entry name" value="AbiJ_NTD3"/>
    <property type="match status" value="1"/>
</dbReference>
<sequence length="347" mass="40883">MDELFLMHFAFEGRLEFITFLKRIWPLKDMKSTDYRYKDAEGDIRQHMVNNSDWDESFLYFEYLKIETIPDQMFLQFMEQISHPLVRNDREEQSKCLEVVNRHLAGDGYKLQEVDSISGYPIYGAINFKSGPKGNIKNLIFSADGYKPEIVITDSLENNIEIVKNGEYCLVYDKPIPVSGLMWRDLVKWWAEREGIEDYKEAQKGLFRRLNKSLGSEPEKLLFKSYFKAFRDADGNFPALIPQVYLHYDPYTMKQLRGEIRVRRQRMDFLMLLPSNIRVVLEVDGKQHYSEGDKSSPKLYSEMVSEDRNLKLKGYEVFRFGGYELTVESGEATIIEFFAQLMRRFIA</sequence>
<dbReference type="Proteomes" id="UP000502248">
    <property type="component" value="Chromosome"/>
</dbReference>
<protein>
    <recommendedName>
        <fullName evidence="1">AbiJ-NTD3 domain-containing protein</fullName>
    </recommendedName>
</protein>
<dbReference type="AlphaFoldDB" id="A0A7Z2ZPW4"/>
<evidence type="ECO:0000313" key="3">
    <source>
        <dbReference type="Proteomes" id="UP000502248"/>
    </source>
</evidence>
<keyword evidence="3" id="KW-1185">Reference proteome</keyword>